<evidence type="ECO:0000256" key="3">
    <source>
        <dbReference type="ARBA" id="ARBA00022553"/>
    </source>
</evidence>
<evidence type="ECO:0000313" key="12">
    <source>
        <dbReference type="EMBL" id="EOP68681.1"/>
    </source>
</evidence>
<dbReference type="PANTHER" id="PTHR48111">
    <property type="entry name" value="REGULATOR OF RPOS"/>
    <property type="match status" value="1"/>
</dbReference>
<comment type="caution">
    <text evidence="12">The sequence shown here is derived from an EMBL/GenBank/DDBJ whole genome shotgun (WGS) entry which is preliminary data.</text>
</comment>
<proteinExistence type="predicted"/>
<keyword evidence="3 8" id="KW-0597">Phosphoprotein</keyword>
<dbReference type="InterPro" id="IPR016032">
    <property type="entry name" value="Sig_transdc_resp-reg_C-effctor"/>
</dbReference>
<keyword evidence="6 9" id="KW-0238">DNA-binding</keyword>
<dbReference type="SMART" id="SM00862">
    <property type="entry name" value="Trans_reg_C"/>
    <property type="match status" value="1"/>
</dbReference>
<dbReference type="GO" id="GO:0000156">
    <property type="term" value="F:phosphorelay response regulator activity"/>
    <property type="evidence" value="ECO:0007669"/>
    <property type="project" value="TreeGrafter"/>
</dbReference>
<dbReference type="GO" id="GO:0005829">
    <property type="term" value="C:cytosol"/>
    <property type="evidence" value="ECO:0007669"/>
    <property type="project" value="TreeGrafter"/>
</dbReference>
<feature type="modified residue" description="4-aspartylphosphate" evidence="8">
    <location>
        <position position="53"/>
    </location>
</feature>
<dbReference type="Proteomes" id="UP000014019">
    <property type="component" value="Unassembled WGS sequence"/>
</dbReference>
<feature type="DNA-binding region" description="OmpR/PhoB-type" evidence="9">
    <location>
        <begin position="122"/>
        <end position="220"/>
    </location>
</feature>
<evidence type="ECO:0000256" key="4">
    <source>
        <dbReference type="ARBA" id="ARBA00023012"/>
    </source>
</evidence>
<dbReference type="GO" id="GO:0006355">
    <property type="term" value="P:regulation of DNA-templated transcription"/>
    <property type="evidence" value="ECO:0007669"/>
    <property type="project" value="InterPro"/>
</dbReference>
<feature type="domain" description="Response regulatory" evidence="10">
    <location>
        <begin position="6"/>
        <end position="117"/>
    </location>
</feature>
<dbReference type="PROSITE" id="PS50110">
    <property type="entry name" value="RESPONSE_REGULATORY"/>
    <property type="match status" value="1"/>
</dbReference>
<dbReference type="GO" id="GO:0032993">
    <property type="term" value="C:protein-DNA complex"/>
    <property type="evidence" value="ECO:0007669"/>
    <property type="project" value="TreeGrafter"/>
</dbReference>
<reference evidence="12 13" key="1">
    <citation type="submission" date="2012-12" db="EMBL/GenBank/DDBJ databases">
        <title>The Genome Sequence of Bacillus cereus VD118.</title>
        <authorList>
            <consortium name="The Broad Institute Genome Sequencing Platform"/>
            <consortium name="The Broad Institute Genome Sequencing Center for Infectious Disease"/>
            <person name="Feldgarden M."/>
            <person name="Van der Auwera G.A."/>
            <person name="Mahillon J."/>
            <person name="Duprez V."/>
            <person name="Timmery S."/>
            <person name="Mattelet C."/>
            <person name="Dierick K."/>
            <person name="Sun M."/>
            <person name="Yu Z."/>
            <person name="Zhu L."/>
            <person name="Hu X."/>
            <person name="Shank E.B."/>
            <person name="Swiecicka I."/>
            <person name="Hansen B.M."/>
            <person name="Andrup L."/>
            <person name="Walker B."/>
            <person name="Young S.K."/>
            <person name="Zeng Q."/>
            <person name="Gargeya S."/>
            <person name="Fitzgerald M."/>
            <person name="Haas B."/>
            <person name="Abouelleil A."/>
            <person name="Alvarado L."/>
            <person name="Arachchi H.M."/>
            <person name="Berlin A.M."/>
            <person name="Chapman S.B."/>
            <person name="Dewar J."/>
            <person name="Goldberg J."/>
            <person name="Griggs A."/>
            <person name="Gujja S."/>
            <person name="Hansen M."/>
            <person name="Howarth C."/>
            <person name="Imamovic A."/>
            <person name="Larimer J."/>
            <person name="McCowan C."/>
            <person name="Murphy C."/>
            <person name="Neiman D."/>
            <person name="Pearson M."/>
            <person name="Priest M."/>
            <person name="Roberts A."/>
            <person name="Saif S."/>
            <person name="Shea T."/>
            <person name="Sisk P."/>
            <person name="Sykes S."/>
            <person name="Wortman J."/>
            <person name="Nusbaum C."/>
            <person name="Birren B."/>
        </authorList>
    </citation>
    <scope>NUCLEOTIDE SEQUENCE [LARGE SCALE GENOMIC DNA]</scope>
    <source>
        <strain evidence="12 13">VD118</strain>
    </source>
</reference>
<dbReference type="EMBL" id="AHEZ01000047">
    <property type="protein sequence ID" value="EOP68681.1"/>
    <property type="molecule type" value="Genomic_DNA"/>
</dbReference>
<sequence>MMKEYNILIVEDDLIIGDILQKILQREKYNVCWEKEGKNVLDVIHEIDLVIMDVMLPGEDGYQITKKIKNLGLNIPIIFLSARNDIDSKLKGLTIGEEYMIKPFDPRELLLRIQKMLDNQYGTFTQIKHLFIDAEYKRIFIKGLRNEVAFTAIERKIFFYLYENRDRILTKEHFYDYLWQLEDRNQNIMNVHIKKIRTKIDDKTGDIIQNIYGEGYRLNTYMKK</sequence>
<protein>
    <submittedName>
        <fullName evidence="12">Two-component system response regulator ybdJ</fullName>
    </submittedName>
</protein>
<keyword evidence="7" id="KW-0804">Transcription</keyword>
<dbReference type="PATRIC" id="fig|1053231.3.peg.3174"/>
<dbReference type="InterPro" id="IPR036388">
    <property type="entry name" value="WH-like_DNA-bd_sf"/>
</dbReference>
<keyword evidence="2" id="KW-0963">Cytoplasm</keyword>
<gene>
    <name evidence="12" type="ORF">IIQ_01934</name>
</gene>
<dbReference type="Gene3D" id="3.40.50.2300">
    <property type="match status" value="1"/>
</dbReference>
<evidence type="ECO:0000256" key="8">
    <source>
        <dbReference type="PROSITE-ProRule" id="PRU00169"/>
    </source>
</evidence>
<dbReference type="SMART" id="SM00448">
    <property type="entry name" value="REC"/>
    <property type="match status" value="1"/>
</dbReference>
<name>R8QC29_BACCE</name>
<dbReference type="SUPFAM" id="SSF46894">
    <property type="entry name" value="C-terminal effector domain of the bipartite response regulators"/>
    <property type="match status" value="1"/>
</dbReference>
<dbReference type="FunFam" id="3.40.50.2300:FF:000263">
    <property type="entry name" value="Two-component system response regulator"/>
    <property type="match status" value="1"/>
</dbReference>
<organism evidence="12 13">
    <name type="scientific">Bacillus cereus VD118</name>
    <dbReference type="NCBI Taxonomy" id="1053231"/>
    <lineage>
        <taxon>Bacteria</taxon>
        <taxon>Bacillati</taxon>
        <taxon>Bacillota</taxon>
        <taxon>Bacilli</taxon>
        <taxon>Bacillales</taxon>
        <taxon>Bacillaceae</taxon>
        <taxon>Bacillus</taxon>
        <taxon>Bacillus cereus group</taxon>
    </lineage>
</organism>
<evidence type="ECO:0000256" key="1">
    <source>
        <dbReference type="ARBA" id="ARBA00004496"/>
    </source>
</evidence>
<dbReference type="InterPro" id="IPR001867">
    <property type="entry name" value="OmpR/PhoB-type_DNA-bd"/>
</dbReference>
<keyword evidence="4" id="KW-0902">Two-component regulatory system</keyword>
<dbReference type="CDD" id="cd17574">
    <property type="entry name" value="REC_OmpR"/>
    <property type="match status" value="1"/>
</dbReference>
<evidence type="ECO:0000256" key="9">
    <source>
        <dbReference type="PROSITE-ProRule" id="PRU01091"/>
    </source>
</evidence>
<evidence type="ECO:0000259" key="10">
    <source>
        <dbReference type="PROSITE" id="PS50110"/>
    </source>
</evidence>
<dbReference type="AlphaFoldDB" id="R8QC29"/>
<keyword evidence="5" id="KW-0805">Transcription regulation</keyword>
<dbReference type="PANTHER" id="PTHR48111:SF70">
    <property type="entry name" value="TWO-COMPONENT RESPONSE REGULATOR YBDJ"/>
    <property type="match status" value="1"/>
</dbReference>
<dbReference type="InterPro" id="IPR001789">
    <property type="entry name" value="Sig_transdc_resp-reg_receiver"/>
</dbReference>
<dbReference type="InterPro" id="IPR011006">
    <property type="entry name" value="CheY-like_superfamily"/>
</dbReference>
<dbReference type="FunFam" id="1.10.10.10:FF:000568">
    <property type="entry name" value="Two-component system response regulator"/>
    <property type="match status" value="1"/>
</dbReference>
<dbReference type="Pfam" id="PF00072">
    <property type="entry name" value="Response_reg"/>
    <property type="match status" value="1"/>
</dbReference>
<dbReference type="PROSITE" id="PS51755">
    <property type="entry name" value="OMPR_PHOB"/>
    <property type="match status" value="1"/>
</dbReference>
<comment type="subcellular location">
    <subcellularLocation>
        <location evidence="1">Cytoplasm</location>
    </subcellularLocation>
</comment>
<evidence type="ECO:0000256" key="7">
    <source>
        <dbReference type="ARBA" id="ARBA00023163"/>
    </source>
</evidence>
<dbReference type="InterPro" id="IPR039420">
    <property type="entry name" value="WalR-like"/>
</dbReference>
<dbReference type="Gene3D" id="1.10.10.10">
    <property type="entry name" value="Winged helix-like DNA-binding domain superfamily/Winged helix DNA-binding domain"/>
    <property type="match status" value="1"/>
</dbReference>
<dbReference type="SUPFAM" id="SSF52172">
    <property type="entry name" value="CheY-like"/>
    <property type="match status" value="1"/>
</dbReference>
<evidence type="ECO:0000256" key="6">
    <source>
        <dbReference type="ARBA" id="ARBA00023125"/>
    </source>
</evidence>
<feature type="domain" description="OmpR/PhoB-type" evidence="11">
    <location>
        <begin position="122"/>
        <end position="220"/>
    </location>
</feature>
<dbReference type="GO" id="GO:0000976">
    <property type="term" value="F:transcription cis-regulatory region binding"/>
    <property type="evidence" value="ECO:0007669"/>
    <property type="project" value="TreeGrafter"/>
</dbReference>
<dbReference type="Pfam" id="PF00486">
    <property type="entry name" value="Trans_reg_C"/>
    <property type="match status" value="1"/>
</dbReference>
<accession>R8QC29</accession>
<evidence type="ECO:0000256" key="5">
    <source>
        <dbReference type="ARBA" id="ARBA00023015"/>
    </source>
</evidence>
<dbReference type="HOGENOM" id="CLU_000445_30_1_9"/>
<evidence type="ECO:0000313" key="13">
    <source>
        <dbReference type="Proteomes" id="UP000014019"/>
    </source>
</evidence>
<dbReference type="CDD" id="cd00383">
    <property type="entry name" value="trans_reg_C"/>
    <property type="match status" value="1"/>
</dbReference>
<evidence type="ECO:0000259" key="11">
    <source>
        <dbReference type="PROSITE" id="PS51755"/>
    </source>
</evidence>
<evidence type="ECO:0000256" key="2">
    <source>
        <dbReference type="ARBA" id="ARBA00022490"/>
    </source>
</evidence>